<dbReference type="RefSeq" id="XP_009216537.1">
    <property type="nucleotide sequence ID" value="XM_009218273.1"/>
</dbReference>
<evidence type="ECO:0000256" key="3">
    <source>
        <dbReference type="ARBA" id="ARBA00022576"/>
    </source>
</evidence>
<dbReference type="STRING" id="644352.J3NGY8"/>
<evidence type="ECO:0000256" key="6">
    <source>
        <dbReference type="SAM" id="MobiDB-lite"/>
    </source>
</evidence>
<feature type="region of interest" description="Disordered" evidence="6">
    <location>
        <begin position="77"/>
        <end position="97"/>
    </location>
</feature>
<dbReference type="AlphaFoldDB" id="J3NGY8"/>
<dbReference type="InterPro" id="IPR015421">
    <property type="entry name" value="PyrdxlP-dep_Trfase_major"/>
</dbReference>
<comment type="cofactor">
    <cofactor evidence="1">
        <name>pyridoxal 5'-phosphate</name>
        <dbReference type="ChEBI" id="CHEBI:597326"/>
    </cofactor>
</comment>
<dbReference type="GO" id="GO:1901605">
    <property type="term" value="P:alpha-amino acid metabolic process"/>
    <property type="evidence" value="ECO:0007669"/>
    <property type="project" value="TreeGrafter"/>
</dbReference>
<dbReference type="InterPro" id="IPR015424">
    <property type="entry name" value="PyrdxlP-dep_Trfase"/>
</dbReference>
<dbReference type="InterPro" id="IPR050859">
    <property type="entry name" value="Class-I_PLP-dep_aminotransf"/>
</dbReference>
<dbReference type="OrthoDB" id="691673at2759"/>
<keyword evidence="10" id="KW-1185">Reference proteome</keyword>
<dbReference type="HOGENOM" id="CLU_017584_0_5_1"/>
<dbReference type="PANTHER" id="PTHR42790">
    <property type="entry name" value="AMINOTRANSFERASE"/>
    <property type="match status" value="1"/>
</dbReference>
<reference evidence="9" key="5">
    <citation type="submission" date="2018-04" db="UniProtKB">
        <authorList>
            <consortium name="EnsemblFungi"/>
        </authorList>
    </citation>
    <scope>IDENTIFICATION</scope>
    <source>
        <strain evidence="9">R3-111a-1</strain>
    </source>
</reference>
<dbReference type="eggNOG" id="KOG0634">
    <property type="taxonomic scope" value="Eukaryota"/>
</dbReference>
<feature type="region of interest" description="Disordered" evidence="6">
    <location>
        <begin position="1"/>
        <end position="30"/>
    </location>
</feature>
<dbReference type="EnsemblFungi" id="EJT80528">
    <property type="protein sequence ID" value="EJT80528"/>
    <property type="gene ID" value="GGTG_00524"/>
</dbReference>
<evidence type="ECO:0000259" key="7">
    <source>
        <dbReference type="Pfam" id="PF00155"/>
    </source>
</evidence>
<dbReference type="GO" id="GO:0030170">
    <property type="term" value="F:pyridoxal phosphate binding"/>
    <property type="evidence" value="ECO:0007669"/>
    <property type="project" value="InterPro"/>
</dbReference>
<protein>
    <submittedName>
        <fullName evidence="8">Aromatic amino acid aminotransferase</fullName>
    </submittedName>
</protein>
<proteinExistence type="inferred from homology"/>
<dbReference type="EMBL" id="GL385395">
    <property type="protein sequence ID" value="EJT80528.1"/>
    <property type="molecule type" value="Genomic_DNA"/>
</dbReference>
<feature type="region of interest" description="Disordered" evidence="6">
    <location>
        <begin position="464"/>
        <end position="488"/>
    </location>
</feature>
<evidence type="ECO:0000256" key="2">
    <source>
        <dbReference type="ARBA" id="ARBA00007441"/>
    </source>
</evidence>
<dbReference type="Gene3D" id="3.40.640.10">
    <property type="entry name" value="Type I PLP-dependent aspartate aminotransferase-like (Major domain)"/>
    <property type="match status" value="2"/>
</dbReference>
<dbReference type="SUPFAM" id="SSF53383">
    <property type="entry name" value="PLP-dependent transferases"/>
    <property type="match status" value="1"/>
</dbReference>
<keyword evidence="3 8" id="KW-0032">Aminotransferase</keyword>
<feature type="compositionally biased region" description="Low complexity" evidence="6">
    <location>
        <begin position="468"/>
        <end position="488"/>
    </location>
</feature>
<dbReference type="Pfam" id="PF00155">
    <property type="entry name" value="Aminotran_1_2"/>
    <property type="match status" value="1"/>
</dbReference>
<evidence type="ECO:0000256" key="4">
    <source>
        <dbReference type="ARBA" id="ARBA00022679"/>
    </source>
</evidence>
<dbReference type="GO" id="GO:0008483">
    <property type="term" value="F:transaminase activity"/>
    <property type="evidence" value="ECO:0007669"/>
    <property type="project" value="UniProtKB-KW"/>
</dbReference>
<organism evidence="8">
    <name type="scientific">Gaeumannomyces tritici (strain R3-111a-1)</name>
    <name type="common">Wheat and barley take-all root rot fungus</name>
    <name type="synonym">Gaeumannomyces graminis var. tritici</name>
    <dbReference type="NCBI Taxonomy" id="644352"/>
    <lineage>
        <taxon>Eukaryota</taxon>
        <taxon>Fungi</taxon>
        <taxon>Dikarya</taxon>
        <taxon>Ascomycota</taxon>
        <taxon>Pezizomycotina</taxon>
        <taxon>Sordariomycetes</taxon>
        <taxon>Sordariomycetidae</taxon>
        <taxon>Magnaporthales</taxon>
        <taxon>Magnaporthaceae</taxon>
        <taxon>Gaeumannomyces</taxon>
    </lineage>
</organism>
<feature type="domain" description="Aminotransferase class I/classII large" evidence="7">
    <location>
        <begin position="236"/>
        <end position="424"/>
    </location>
</feature>
<dbReference type="CDD" id="cd00609">
    <property type="entry name" value="AAT_like"/>
    <property type="match status" value="1"/>
</dbReference>
<keyword evidence="4 8" id="KW-0808">Transferase</keyword>
<evidence type="ECO:0000256" key="1">
    <source>
        <dbReference type="ARBA" id="ARBA00001933"/>
    </source>
</evidence>
<evidence type="ECO:0000256" key="5">
    <source>
        <dbReference type="ARBA" id="ARBA00022898"/>
    </source>
</evidence>
<reference evidence="8" key="2">
    <citation type="submission" date="2010-07" db="EMBL/GenBank/DDBJ databases">
        <authorList>
            <consortium name="The Broad Institute Genome Sequencing Platform"/>
            <consortium name="Broad Institute Genome Sequencing Center for Infectious Disease"/>
            <person name="Ma L.-J."/>
            <person name="Dead R."/>
            <person name="Young S."/>
            <person name="Zeng Q."/>
            <person name="Koehrsen M."/>
            <person name="Alvarado L."/>
            <person name="Berlin A."/>
            <person name="Chapman S.B."/>
            <person name="Chen Z."/>
            <person name="Freedman E."/>
            <person name="Gellesch M."/>
            <person name="Goldberg J."/>
            <person name="Griggs A."/>
            <person name="Gujja S."/>
            <person name="Heilman E.R."/>
            <person name="Heiman D."/>
            <person name="Hepburn T."/>
            <person name="Howarth C."/>
            <person name="Jen D."/>
            <person name="Larson L."/>
            <person name="Mehta T."/>
            <person name="Neiman D."/>
            <person name="Pearson M."/>
            <person name="Roberts A."/>
            <person name="Saif S."/>
            <person name="Shea T."/>
            <person name="Shenoy N."/>
            <person name="Sisk P."/>
            <person name="Stolte C."/>
            <person name="Sykes S."/>
            <person name="Walk T."/>
            <person name="White J."/>
            <person name="Yandava C."/>
            <person name="Haas B."/>
            <person name="Nusbaum C."/>
            <person name="Birren B."/>
        </authorList>
    </citation>
    <scope>NUCLEOTIDE SEQUENCE</scope>
    <source>
        <strain evidence="8">R3-111a-1</strain>
    </source>
</reference>
<dbReference type="VEuPathDB" id="FungiDB:GGTG_00524"/>
<evidence type="ECO:0000313" key="9">
    <source>
        <dbReference type="EnsemblFungi" id="EJT80528"/>
    </source>
</evidence>
<dbReference type="PANTHER" id="PTHR42790:SF1">
    <property type="entry name" value="AROMATIC AMINO ACID AMINOTRANSFERASE, HYPOTHETICAL (EUROFUNG)"/>
    <property type="match status" value="1"/>
</dbReference>
<evidence type="ECO:0000313" key="8">
    <source>
        <dbReference type="EMBL" id="EJT80528.1"/>
    </source>
</evidence>
<sequence>MDQTAQPEASLSGGEKPLPRDMSHHFSHMTWNRKPNPMKAFYKFFSIPGIGNFAGGLPNVSYFPFDTLEAQTAKPERWTPTLNDPSDPNAAAESPRGWGAAAPAHITVPKSAAGPDPMKKIDLATALQYGLAQGYPPLLSWVRQFTREHLHPNVPYRDGPEVLLTVGSTDGFSKTVELLINPWSEHRGDDPRDRPGVLCERFAYSPALGQAQAKGAQVVAVNADSGGMCVDGPGGLEDVLANWDESKGRRPHLMYTVTMGHNPTGIVLSVERRKAIYEVCCKYDVIIAEDDPYWYMQFPSAEIEEAKSRGKPAPETRPAYQPEKSSGFPFLDSMVPSFLNFDVEGRVIRLDTFSKTVAPGCRLGWVTAQPAIAQKLITISEGTTQQPSGFVQSMISELVMGSQPQASTLAWLSLRTNAERAAFRGWQMDGWVRWLAGLRGEYERRMNRVCRILDEGSVQIKQSTAIVRSNSNGSSSSDGGSSSRSPGRRLLGPEWGVITKKPLFEFDWPRGGMFVWLRVLFESHPLWGAPRKGKQDEPAAGVVDGPALSGALLMLLTRRPYLVVVSPGVIFCADADVAKKDGWAYYRICFAAEADERIESLSHAFVEGVQRFFRIKTVQEVEDLLEDFPSAAAGVQAALDGADEAAGNLGMYMGC</sequence>
<keyword evidence="5" id="KW-0663">Pyridoxal phosphate</keyword>
<accession>J3NGY8</accession>
<reference evidence="9" key="4">
    <citation type="journal article" date="2015" name="G3 (Bethesda)">
        <title>Genome sequences of three phytopathogenic species of the Magnaporthaceae family of fungi.</title>
        <authorList>
            <person name="Okagaki L.H."/>
            <person name="Nunes C.C."/>
            <person name="Sailsbery J."/>
            <person name="Clay B."/>
            <person name="Brown D."/>
            <person name="John T."/>
            <person name="Oh Y."/>
            <person name="Young N."/>
            <person name="Fitzgerald M."/>
            <person name="Haas B.J."/>
            <person name="Zeng Q."/>
            <person name="Young S."/>
            <person name="Adiconis X."/>
            <person name="Fan L."/>
            <person name="Levin J.Z."/>
            <person name="Mitchell T.K."/>
            <person name="Okubara P.A."/>
            <person name="Farman M.L."/>
            <person name="Kohn L.M."/>
            <person name="Birren B."/>
            <person name="Ma L.-J."/>
            <person name="Dean R.A."/>
        </authorList>
    </citation>
    <scope>NUCLEOTIDE SEQUENCE</scope>
    <source>
        <strain evidence="9">R3-111a-1</strain>
    </source>
</reference>
<reference evidence="8" key="3">
    <citation type="submission" date="2010-09" db="EMBL/GenBank/DDBJ databases">
        <title>Annotation of Gaeumannomyces graminis var. tritici R3-111a-1.</title>
        <authorList>
            <consortium name="The Broad Institute Genome Sequencing Platform"/>
            <person name="Ma L.-J."/>
            <person name="Dead R."/>
            <person name="Young S.K."/>
            <person name="Zeng Q."/>
            <person name="Gargeya S."/>
            <person name="Fitzgerald M."/>
            <person name="Haas B."/>
            <person name="Abouelleil A."/>
            <person name="Alvarado L."/>
            <person name="Arachchi H.M."/>
            <person name="Berlin A."/>
            <person name="Brown A."/>
            <person name="Chapman S.B."/>
            <person name="Chen Z."/>
            <person name="Dunbar C."/>
            <person name="Freedman E."/>
            <person name="Gearin G."/>
            <person name="Gellesch M."/>
            <person name="Goldberg J."/>
            <person name="Griggs A."/>
            <person name="Gujja S."/>
            <person name="Heiman D."/>
            <person name="Howarth C."/>
            <person name="Larson L."/>
            <person name="Lui A."/>
            <person name="MacDonald P.J.P."/>
            <person name="Mehta T."/>
            <person name="Montmayeur A."/>
            <person name="Murphy C."/>
            <person name="Neiman D."/>
            <person name="Pearson M."/>
            <person name="Priest M."/>
            <person name="Roberts A."/>
            <person name="Saif S."/>
            <person name="Shea T."/>
            <person name="Shenoy N."/>
            <person name="Sisk P."/>
            <person name="Stolte C."/>
            <person name="Sykes S."/>
            <person name="Yandava C."/>
            <person name="Wortman J."/>
            <person name="Nusbaum C."/>
            <person name="Birren B."/>
        </authorList>
    </citation>
    <scope>NUCLEOTIDE SEQUENCE</scope>
    <source>
        <strain evidence="8">R3-111a-1</strain>
    </source>
</reference>
<name>J3NGY8_GAET3</name>
<dbReference type="InterPro" id="IPR004839">
    <property type="entry name" value="Aminotransferase_I/II_large"/>
</dbReference>
<comment type="similarity">
    <text evidence="2">Belongs to the class-I pyridoxal-phosphate-dependent aminotransferase family.</text>
</comment>
<dbReference type="Proteomes" id="UP000006039">
    <property type="component" value="Unassembled WGS sequence"/>
</dbReference>
<evidence type="ECO:0000313" key="10">
    <source>
        <dbReference type="Proteomes" id="UP000006039"/>
    </source>
</evidence>
<dbReference type="GeneID" id="20340982"/>
<reference evidence="10" key="1">
    <citation type="submission" date="2010-07" db="EMBL/GenBank/DDBJ databases">
        <title>The genome sequence of Gaeumannomyces graminis var. tritici strain R3-111a-1.</title>
        <authorList>
            <consortium name="The Broad Institute Genome Sequencing Platform"/>
            <person name="Ma L.-J."/>
            <person name="Dead R."/>
            <person name="Young S."/>
            <person name="Zeng Q."/>
            <person name="Koehrsen M."/>
            <person name="Alvarado L."/>
            <person name="Berlin A."/>
            <person name="Chapman S.B."/>
            <person name="Chen Z."/>
            <person name="Freedman E."/>
            <person name="Gellesch M."/>
            <person name="Goldberg J."/>
            <person name="Griggs A."/>
            <person name="Gujja S."/>
            <person name="Heilman E.R."/>
            <person name="Heiman D."/>
            <person name="Hepburn T."/>
            <person name="Howarth C."/>
            <person name="Jen D."/>
            <person name="Larson L."/>
            <person name="Mehta T."/>
            <person name="Neiman D."/>
            <person name="Pearson M."/>
            <person name="Roberts A."/>
            <person name="Saif S."/>
            <person name="Shea T."/>
            <person name="Shenoy N."/>
            <person name="Sisk P."/>
            <person name="Stolte C."/>
            <person name="Sykes S."/>
            <person name="Walk T."/>
            <person name="White J."/>
            <person name="Yandava C."/>
            <person name="Haas B."/>
            <person name="Nusbaum C."/>
            <person name="Birren B."/>
        </authorList>
    </citation>
    <scope>NUCLEOTIDE SEQUENCE [LARGE SCALE GENOMIC DNA]</scope>
    <source>
        <strain evidence="10">R3-111a-1</strain>
    </source>
</reference>
<gene>
    <name evidence="9" type="primary">20340982</name>
    <name evidence="8" type="ORF">GGTG_00524</name>
</gene>